<evidence type="ECO:0000259" key="1">
    <source>
        <dbReference type="PROSITE" id="PS50181"/>
    </source>
</evidence>
<dbReference type="AlphaFoldDB" id="A0A8S2EJ15"/>
<accession>A0A8S2EJ15</accession>
<sequence length="442" mass="51165">MEFENWTLLVRANVSSLQSARSAVVLLEDLPTELFYIIFEFFDGNELYRTFYNLNIRMNNIISETASQLNFSSQANFYYCMNVIMSSQINIECIKSLILKNLPPTNNHIYQFLSSYSLKLFTGLHSISLRHVRDNDLPFITDQLIDSLVSLSLQQLQSLEIVFCNGEKVTSENVTHVDDLPFITNQLIDSLLLSLSSKELESLENLLLNGEEASSSSKNVTHFIETIFSSSLLPSLTYFYLNNCINIKLNELFIPRSTTTNLQYLFCYHMSIEYLIHLVPALQKLKSIKIDYLCNDTDKDYLPLATTITTNIFLPNLIRLIVYFSDFIEFQDIQILFEKIPNLKYLIAASNRSLFANGEQWALLLSRFCPTLIKFRFTLRDRFNLQDPFRPSPDDLESTFKNTSGYWQQRIVEFKHDTVELLWSNTYGSFEFNVKACLPPAS</sequence>
<organism evidence="2 4">
    <name type="scientific">Didymodactylos carnosus</name>
    <dbReference type="NCBI Taxonomy" id="1234261"/>
    <lineage>
        <taxon>Eukaryota</taxon>
        <taxon>Metazoa</taxon>
        <taxon>Spiralia</taxon>
        <taxon>Gnathifera</taxon>
        <taxon>Rotifera</taxon>
        <taxon>Eurotatoria</taxon>
        <taxon>Bdelloidea</taxon>
        <taxon>Philodinida</taxon>
        <taxon>Philodinidae</taxon>
        <taxon>Didymodactylos</taxon>
    </lineage>
</organism>
<gene>
    <name evidence="2" type="ORF">OVA965_LOCUS25725</name>
    <name evidence="3" type="ORF">TMI583_LOCUS26453</name>
</gene>
<dbReference type="Gene3D" id="3.80.10.10">
    <property type="entry name" value="Ribonuclease Inhibitor"/>
    <property type="match status" value="1"/>
</dbReference>
<feature type="domain" description="F-box" evidence="1">
    <location>
        <begin position="24"/>
        <end position="74"/>
    </location>
</feature>
<protein>
    <recommendedName>
        <fullName evidence="1">F-box domain-containing protein</fullName>
    </recommendedName>
</protein>
<dbReference type="InterPro" id="IPR032675">
    <property type="entry name" value="LRR_dom_sf"/>
</dbReference>
<dbReference type="PROSITE" id="PS50181">
    <property type="entry name" value="FBOX"/>
    <property type="match status" value="1"/>
</dbReference>
<comment type="caution">
    <text evidence="2">The sequence shown here is derived from an EMBL/GenBank/DDBJ whole genome shotgun (WGS) entry which is preliminary data.</text>
</comment>
<dbReference type="SUPFAM" id="SSF52047">
    <property type="entry name" value="RNI-like"/>
    <property type="match status" value="1"/>
</dbReference>
<evidence type="ECO:0000313" key="2">
    <source>
        <dbReference type="EMBL" id="CAF1238828.1"/>
    </source>
</evidence>
<dbReference type="InterPro" id="IPR001810">
    <property type="entry name" value="F-box_dom"/>
</dbReference>
<reference evidence="2" key="1">
    <citation type="submission" date="2021-02" db="EMBL/GenBank/DDBJ databases">
        <authorList>
            <person name="Nowell W R."/>
        </authorList>
    </citation>
    <scope>NUCLEOTIDE SEQUENCE</scope>
</reference>
<dbReference type="EMBL" id="CAJNOK010016116">
    <property type="protein sequence ID" value="CAF1238828.1"/>
    <property type="molecule type" value="Genomic_DNA"/>
</dbReference>
<dbReference type="Proteomes" id="UP000682733">
    <property type="component" value="Unassembled WGS sequence"/>
</dbReference>
<name>A0A8S2EJ15_9BILA</name>
<evidence type="ECO:0000313" key="3">
    <source>
        <dbReference type="EMBL" id="CAF4046274.1"/>
    </source>
</evidence>
<dbReference type="EMBL" id="CAJOBA010037661">
    <property type="protein sequence ID" value="CAF4046274.1"/>
    <property type="molecule type" value="Genomic_DNA"/>
</dbReference>
<proteinExistence type="predicted"/>
<evidence type="ECO:0000313" key="4">
    <source>
        <dbReference type="Proteomes" id="UP000677228"/>
    </source>
</evidence>
<dbReference type="Proteomes" id="UP000677228">
    <property type="component" value="Unassembled WGS sequence"/>
</dbReference>